<evidence type="ECO:0000256" key="6">
    <source>
        <dbReference type="ARBA" id="ARBA00022692"/>
    </source>
</evidence>
<dbReference type="Pfam" id="PF00873">
    <property type="entry name" value="ACR_tran"/>
    <property type="match status" value="1"/>
</dbReference>
<dbReference type="InterPro" id="IPR004764">
    <property type="entry name" value="MdtF-like"/>
</dbReference>
<feature type="domain" description="SSD" evidence="10">
    <location>
        <begin position="372"/>
        <end position="498"/>
    </location>
</feature>
<dbReference type="SUPFAM" id="SSF82714">
    <property type="entry name" value="Multidrug efflux transporter AcrB TolC docking domain, DN and DC subdomains"/>
    <property type="match status" value="2"/>
</dbReference>
<protein>
    <recommendedName>
        <fullName evidence="9">Efflux pump membrane transporter</fullName>
    </recommendedName>
</protein>
<keyword evidence="3 9" id="KW-0813">Transport</keyword>
<dbReference type="SUPFAM" id="SSF82693">
    <property type="entry name" value="Multidrug efflux transporter AcrB pore domain, PN1, PN2, PC1 and PC2 subdomains"/>
    <property type="match status" value="3"/>
</dbReference>
<dbReference type="Gene3D" id="3.30.2090.10">
    <property type="entry name" value="Multidrug efflux transporter AcrB TolC docking domain, DN and DC subdomains"/>
    <property type="match status" value="2"/>
</dbReference>
<dbReference type="PRINTS" id="PR00702">
    <property type="entry name" value="ACRIFLAVINRP"/>
</dbReference>
<organism evidence="11 12">
    <name type="scientific">Methylomonas methanica</name>
    <dbReference type="NCBI Taxonomy" id="421"/>
    <lineage>
        <taxon>Bacteria</taxon>
        <taxon>Pseudomonadati</taxon>
        <taxon>Pseudomonadota</taxon>
        <taxon>Gammaproteobacteria</taxon>
        <taxon>Methylococcales</taxon>
        <taxon>Methylococcaceae</taxon>
        <taxon>Methylomonas</taxon>
    </lineage>
</organism>
<dbReference type="InterPro" id="IPR027463">
    <property type="entry name" value="AcrB_DN_DC_subdom"/>
</dbReference>
<feature type="transmembrane region" description="Helical" evidence="9">
    <location>
        <begin position="544"/>
        <end position="561"/>
    </location>
</feature>
<comment type="caution">
    <text evidence="11">The sequence shown here is derived from an EMBL/GenBank/DDBJ whole genome shotgun (WGS) entry which is preliminary data.</text>
</comment>
<evidence type="ECO:0000259" key="10">
    <source>
        <dbReference type="PROSITE" id="PS50156"/>
    </source>
</evidence>
<dbReference type="Gene3D" id="1.20.1640.10">
    <property type="entry name" value="Multidrug efflux transporter AcrB transmembrane domain"/>
    <property type="match status" value="2"/>
</dbReference>
<gene>
    <name evidence="11" type="ORF">EDE11_13111</name>
</gene>
<keyword evidence="12" id="KW-1185">Reference proteome</keyword>
<comment type="subcellular location">
    <subcellularLocation>
        <location evidence="1 9">Cell inner membrane</location>
        <topology evidence="1 9">Multi-pass membrane protein</topology>
    </subcellularLocation>
</comment>
<feature type="transmembrane region" description="Helical" evidence="9">
    <location>
        <begin position="927"/>
        <end position="952"/>
    </location>
</feature>
<feature type="transmembrane region" description="Helical" evidence="9">
    <location>
        <begin position="343"/>
        <end position="362"/>
    </location>
</feature>
<evidence type="ECO:0000313" key="11">
    <source>
        <dbReference type="EMBL" id="TCV76890.1"/>
    </source>
</evidence>
<evidence type="ECO:0000256" key="7">
    <source>
        <dbReference type="ARBA" id="ARBA00022989"/>
    </source>
</evidence>
<feature type="transmembrane region" description="Helical" evidence="9">
    <location>
        <begin position="871"/>
        <end position="890"/>
    </location>
</feature>
<feature type="transmembrane region" description="Helical" evidence="9">
    <location>
        <begin position="897"/>
        <end position="921"/>
    </location>
</feature>
<feature type="transmembrane region" description="Helical" evidence="9">
    <location>
        <begin position="473"/>
        <end position="500"/>
    </location>
</feature>
<evidence type="ECO:0000256" key="8">
    <source>
        <dbReference type="ARBA" id="ARBA00023136"/>
    </source>
</evidence>
<name>A0ABY2CH96_METMH</name>
<dbReference type="PANTHER" id="PTHR32063">
    <property type="match status" value="1"/>
</dbReference>
<dbReference type="NCBIfam" id="TIGR00915">
    <property type="entry name" value="2A0602"/>
    <property type="match status" value="1"/>
</dbReference>
<evidence type="ECO:0000256" key="1">
    <source>
        <dbReference type="ARBA" id="ARBA00004429"/>
    </source>
</evidence>
<keyword evidence="8 9" id="KW-0472">Membrane</keyword>
<evidence type="ECO:0000256" key="4">
    <source>
        <dbReference type="ARBA" id="ARBA00022475"/>
    </source>
</evidence>
<evidence type="ECO:0000256" key="2">
    <source>
        <dbReference type="ARBA" id="ARBA00010942"/>
    </source>
</evidence>
<feature type="transmembrane region" description="Helical" evidence="9">
    <location>
        <begin position="441"/>
        <end position="461"/>
    </location>
</feature>
<dbReference type="InterPro" id="IPR000731">
    <property type="entry name" value="SSD"/>
</dbReference>
<evidence type="ECO:0000256" key="3">
    <source>
        <dbReference type="ARBA" id="ARBA00022448"/>
    </source>
</evidence>
<accession>A0ABY2CH96</accession>
<proteinExistence type="inferred from homology"/>
<feature type="transmembrane region" description="Helical" evidence="9">
    <location>
        <begin position="12"/>
        <end position="31"/>
    </location>
</feature>
<dbReference type="Gene3D" id="3.30.70.1320">
    <property type="entry name" value="Multidrug efflux transporter AcrB pore domain like"/>
    <property type="match status" value="1"/>
</dbReference>
<sequence>MMTAKFIHRPVLSIVISILITLMGLLALFQLPVTQFPDIAPPEVNVTTKFIGANAEACVKAVVTPLERAINGVPGMAYMSSVSGNDGVSVIQIIFKAGTDPEVASVNVQNRVASVLDELPEEAIKSGVIVEKVQNSMLLYVNILSKDPTLDEKFLYNFTDINVLRELKRIEGVGFADIMGSREYAMRVWLKPDKLLMYNISPTEVIEKLRAQNVEAAPGKIGESSGREGQALQYILKYTGKHNTQEAYENIVLSAKADGEILRLKDVAEIAFDSQDYDVLSKENGQPSAAIMLKQRPGSNAKEVITNIKKTMAEIKTNSFPPGMDYSLSYDVSEFLDASIHEVIKTLVEAFVLVALVVFIFLQDVRSTIIPILAVPVSLVGTFFFMHLMGFSLNLITLFALVLAIGIVVDNAIVVIEAVHAKMEHSHIGPMKATEQAMREISGAIIAITLVMSAVFLPVSFMEGPTGIFYRQFSLTMAFSIVLSGITALTLTPALCAMFLKNIHHDEQHKKTRLQKLFGGFNRWYDGLAARYKALIGAIANRRIITFGLLLAFSLGAGLIGTKVPSGFIPQEDQGTIYANITTPSGATLERTEKVVDEVQKIASTVEGVNSVSSLAGFSALSDGSGAVYGMNLISLKNWAERSVSDKEVMSLLEEKTRHIKDAGIEFFTPPPVPGYGNSSGFEMRLLDKTGGSLENLQKVADAFVDELNKRPEIVNAFTTFNARFPQFVLHIDGDKAAQKGVTAENAMSTLQTLIGSEYATNFIRFGQMYKVMVQALPEYRAQPDDLMKLYIKNDTGKMVPFSAFLHIEKVYGPEQVTRYNMYTSAMVNGQPADGYSSGQAIEAIKQVAAQKLPKGFGYDWAGSSRDQANAGNQAIFIFVICLLFVYLLLAAQYESFLLPMPVILSLPIGIFGALFMLWVMGLENNIYAQIAMIMLIGILGKNAILIIEFAALQHKQGKSPFEAAIEGAALRLRPILMTSFAFIAGLIPLMFASGAGEIGNNTIGSAAAGGMLFGTIFGVIVIPGLYVAFAGIADKHHRRGKKEEAPFTETI</sequence>
<comment type="similarity">
    <text evidence="2 9">Belongs to the resistance-nodulation-cell division (RND) (TC 2.A.6) family.</text>
</comment>
<feature type="transmembrane region" description="Helical" evidence="9">
    <location>
        <begin position="973"/>
        <end position="992"/>
    </location>
</feature>
<dbReference type="PROSITE" id="PS50156">
    <property type="entry name" value="SSD"/>
    <property type="match status" value="1"/>
</dbReference>
<dbReference type="PANTHER" id="PTHR32063:SF9">
    <property type="entry name" value="SIMILAR TO MULTIDRUG RESISTANCE PROTEIN MEXB"/>
    <property type="match status" value="1"/>
</dbReference>
<feature type="transmembrane region" description="Helical" evidence="9">
    <location>
        <begin position="1012"/>
        <end position="1034"/>
    </location>
</feature>
<keyword evidence="6 9" id="KW-0812">Transmembrane</keyword>
<feature type="transmembrane region" description="Helical" evidence="9">
    <location>
        <begin position="395"/>
        <end position="420"/>
    </location>
</feature>
<reference evidence="11 12" key="1">
    <citation type="submission" date="2019-03" db="EMBL/GenBank/DDBJ databases">
        <title>Systems level insights into methane cycling in arid and semi-arid ecosystems.</title>
        <authorList>
            <person name="Kalyuzhnaya M."/>
        </authorList>
    </citation>
    <scope>NUCLEOTIDE SEQUENCE [LARGE SCALE GENOMIC DNA]</scope>
    <source>
        <strain evidence="11 12">S-1</strain>
    </source>
</reference>
<evidence type="ECO:0000256" key="9">
    <source>
        <dbReference type="RuleBase" id="RU364070"/>
    </source>
</evidence>
<evidence type="ECO:0000313" key="12">
    <source>
        <dbReference type="Proteomes" id="UP000295649"/>
    </source>
</evidence>
<dbReference type="InterPro" id="IPR001036">
    <property type="entry name" value="Acrflvin-R"/>
</dbReference>
<dbReference type="SUPFAM" id="SSF82866">
    <property type="entry name" value="Multidrug efflux transporter AcrB transmembrane domain"/>
    <property type="match status" value="2"/>
</dbReference>
<keyword evidence="5 9" id="KW-0997">Cell inner membrane</keyword>
<keyword evidence="4" id="KW-1003">Cell membrane</keyword>
<dbReference type="Gene3D" id="3.30.70.1430">
    <property type="entry name" value="Multidrug efflux transporter AcrB pore domain"/>
    <property type="match status" value="2"/>
</dbReference>
<dbReference type="Proteomes" id="UP000295649">
    <property type="component" value="Unassembled WGS sequence"/>
</dbReference>
<dbReference type="EMBL" id="SMCN01000031">
    <property type="protein sequence ID" value="TCV76890.1"/>
    <property type="molecule type" value="Genomic_DNA"/>
</dbReference>
<evidence type="ECO:0000256" key="5">
    <source>
        <dbReference type="ARBA" id="ARBA00022519"/>
    </source>
</evidence>
<keyword evidence="7 9" id="KW-1133">Transmembrane helix</keyword>
<feature type="transmembrane region" description="Helical" evidence="9">
    <location>
        <begin position="369"/>
        <end position="389"/>
    </location>
</feature>
<dbReference type="Gene3D" id="3.30.70.1440">
    <property type="entry name" value="Multidrug efflux transporter AcrB pore domain"/>
    <property type="match status" value="1"/>
</dbReference>